<evidence type="ECO:0000313" key="1">
    <source>
        <dbReference type="EMBL" id="GBN40311.1"/>
    </source>
</evidence>
<dbReference type="EMBL" id="BGPR01210389">
    <property type="protein sequence ID" value="GBN40311.1"/>
    <property type="molecule type" value="Genomic_DNA"/>
</dbReference>
<keyword evidence="3" id="KW-1185">Reference proteome</keyword>
<name>A0A4Y2NLY5_ARAVE</name>
<sequence length="43" mass="5074">MFEERRGRETDLESRTVFQAPEYRRELCDIGQLGLKVPTEFGL</sequence>
<comment type="caution">
    <text evidence="1">The sequence shown here is derived from an EMBL/GenBank/DDBJ whole genome shotgun (WGS) entry which is preliminary data.</text>
</comment>
<gene>
    <name evidence="1" type="ORF">AVEN_174806_1</name>
    <name evidence="2" type="ORF">AVEN_91358_1</name>
</gene>
<reference evidence="1 3" key="1">
    <citation type="journal article" date="2019" name="Sci. Rep.">
        <title>Orb-weaving spider Araneus ventricosus genome elucidates the spidroin gene catalogue.</title>
        <authorList>
            <person name="Kono N."/>
            <person name="Nakamura H."/>
            <person name="Ohtoshi R."/>
            <person name="Moran D.A.P."/>
            <person name="Shinohara A."/>
            <person name="Yoshida Y."/>
            <person name="Fujiwara M."/>
            <person name="Mori M."/>
            <person name="Tomita M."/>
            <person name="Arakawa K."/>
        </authorList>
    </citation>
    <scope>NUCLEOTIDE SEQUENCE [LARGE SCALE GENOMIC DNA]</scope>
</reference>
<proteinExistence type="predicted"/>
<dbReference type="AlphaFoldDB" id="A0A4Y2NLY5"/>
<dbReference type="EMBL" id="BGPR01142941">
    <property type="protein sequence ID" value="GBN71429.1"/>
    <property type="molecule type" value="Genomic_DNA"/>
</dbReference>
<evidence type="ECO:0000313" key="3">
    <source>
        <dbReference type="Proteomes" id="UP000499080"/>
    </source>
</evidence>
<dbReference type="Proteomes" id="UP000499080">
    <property type="component" value="Unassembled WGS sequence"/>
</dbReference>
<protein>
    <submittedName>
        <fullName evidence="1">Uncharacterized protein</fullName>
    </submittedName>
</protein>
<organism evidence="1 3">
    <name type="scientific">Araneus ventricosus</name>
    <name type="common">Orbweaver spider</name>
    <name type="synonym">Epeira ventricosa</name>
    <dbReference type="NCBI Taxonomy" id="182803"/>
    <lineage>
        <taxon>Eukaryota</taxon>
        <taxon>Metazoa</taxon>
        <taxon>Ecdysozoa</taxon>
        <taxon>Arthropoda</taxon>
        <taxon>Chelicerata</taxon>
        <taxon>Arachnida</taxon>
        <taxon>Araneae</taxon>
        <taxon>Araneomorphae</taxon>
        <taxon>Entelegynae</taxon>
        <taxon>Araneoidea</taxon>
        <taxon>Araneidae</taxon>
        <taxon>Araneus</taxon>
    </lineage>
</organism>
<evidence type="ECO:0000313" key="2">
    <source>
        <dbReference type="EMBL" id="GBN71429.1"/>
    </source>
</evidence>
<accession>A0A4Y2NLY5</accession>
<feature type="non-terminal residue" evidence="1">
    <location>
        <position position="43"/>
    </location>
</feature>